<dbReference type="AlphaFoldDB" id="A0A2C9K9N9"/>
<dbReference type="Gene3D" id="2.20.110.10">
    <property type="entry name" value="Histone H3 K4-specific methyltransferase SET7/9 N-terminal domain"/>
    <property type="match status" value="3"/>
</dbReference>
<keyword evidence="1" id="KW-0677">Repeat</keyword>
<dbReference type="STRING" id="6526.A0A2C9K9N9"/>
<dbReference type="Pfam" id="PF02493">
    <property type="entry name" value="MORN"/>
    <property type="match status" value="8"/>
</dbReference>
<dbReference type="KEGG" id="bgt:106068290"/>
<dbReference type="PANTHER" id="PTHR23084">
    <property type="entry name" value="PHOSPHATIDYLINOSITOL-4-PHOSPHATE 5-KINASE RELATED"/>
    <property type="match status" value="1"/>
</dbReference>
<organism evidence="3 4">
    <name type="scientific">Biomphalaria glabrata</name>
    <name type="common">Bloodfluke planorb</name>
    <name type="synonym">Freshwater snail</name>
    <dbReference type="NCBI Taxonomy" id="6526"/>
    <lineage>
        <taxon>Eukaryota</taxon>
        <taxon>Metazoa</taxon>
        <taxon>Spiralia</taxon>
        <taxon>Lophotrochozoa</taxon>
        <taxon>Mollusca</taxon>
        <taxon>Gastropoda</taxon>
        <taxon>Heterobranchia</taxon>
        <taxon>Euthyneura</taxon>
        <taxon>Panpulmonata</taxon>
        <taxon>Hygrophila</taxon>
        <taxon>Lymnaeoidea</taxon>
        <taxon>Planorbidae</taxon>
        <taxon>Biomphalaria</taxon>
    </lineage>
</organism>
<sequence>MADFAKERRKEPYLGEKVNYLRNGYGTYVYENQFFRYEGEWVDGKKHGHGKLLMKDGTFYEGQFTKGEITGSGYKYFATSNAKYTGEFLCGEMHGNGMMAYKDGSVYKGQWQKNRRQGFGTLWTQKKSIYEGTFYEDMRDGEGKQNYDGSYKKLSNGDKYEGHWIQDKRNGQGHLWCADGSHYEGNFVNDLFHGEGKISHSSGIYYRGLWLNGFPEKMATKIVILCESSLVLQQGQLFSIHVECRNDDDELVIEHGRELQLLAGFKYTPPVESSSFFDMIEDFKEQPIHTPFGYDVVPYPISDQLPELEDTTKIDEEAEDNSAENQDTDEVRLSESAKELQETESRETVEEVKKVDSVISDESNKLPEQVTETVREKETKFEEVSQMAPQVQNKVTTNGICEWLNLQLAPPPPMYRPFVILKREEEAKKTKKLSKEKIEIMKEITDEMATQERTESVNLMEDEEEEDSELKTLPFENPENYHNESSSSIQDSDDITNNRLQKEDSIKNNDLQEGDNVFIEEGDESNLGSHHSLASKEKKSSQQIVPEKEIYETIARPGEYVLIVREVTNPPFLGKTMQPAFLLLQLNQKKKTVTKKPKGILEASEDEEHDEKDSTYAL</sequence>
<feature type="region of interest" description="Disordered" evidence="2">
    <location>
        <begin position="449"/>
        <end position="494"/>
    </location>
</feature>
<dbReference type="RefSeq" id="XP_013083051.2">
    <property type="nucleotide sequence ID" value="XM_013227597.2"/>
</dbReference>
<proteinExistence type="predicted"/>
<dbReference type="SUPFAM" id="SSF82185">
    <property type="entry name" value="Histone H3 K4-specific methyltransferase SET7/9 N-terminal domain"/>
    <property type="match status" value="2"/>
</dbReference>
<feature type="region of interest" description="Disordered" evidence="2">
    <location>
        <begin position="594"/>
        <end position="618"/>
    </location>
</feature>
<dbReference type="EnsemblMetazoa" id="BGLB016740-RB">
    <property type="protein sequence ID" value="BGLB016740-PB"/>
    <property type="gene ID" value="BGLB016740"/>
</dbReference>
<feature type="compositionally biased region" description="Acidic residues" evidence="2">
    <location>
        <begin position="316"/>
        <end position="328"/>
    </location>
</feature>
<dbReference type="PANTHER" id="PTHR23084:SF263">
    <property type="entry name" value="MORN REPEAT-CONTAINING PROTEIN 1"/>
    <property type="match status" value="1"/>
</dbReference>
<feature type="region of interest" description="Disordered" evidence="2">
    <location>
        <begin position="522"/>
        <end position="544"/>
    </location>
</feature>
<dbReference type="OrthoDB" id="423343at2759"/>
<name>A0A2C9K9N9_BIOGL</name>
<feature type="region of interest" description="Disordered" evidence="2">
    <location>
        <begin position="316"/>
        <end position="347"/>
    </location>
</feature>
<dbReference type="SMART" id="SM00698">
    <property type="entry name" value="MORN"/>
    <property type="match status" value="8"/>
</dbReference>
<feature type="compositionally biased region" description="Basic and acidic residues" evidence="2">
    <location>
        <begin position="534"/>
        <end position="544"/>
    </location>
</feature>
<dbReference type="Proteomes" id="UP000076420">
    <property type="component" value="Unassembled WGS sequence"/>
</dbReference>
<reference evidence="3" key="1">
    <citation type="submission" date="2020-05" db="UniProtKB">
        <authorList>
            <consortium name="EnsemblMetazoa"/>
        </authorList>
    </citation>
    <scope>IDENTIFICATION</scope>
    <source>
        <strain evidence="3">BB02</strain>
    </source>
</reference>
<evidence type="ECO:0000313" key="4">
    <source>
        <dbReference type="Proteomes" id="UP000076420"/>
    </source>
</evidence>
<dbReference type="InterPro" id="IPR003409">
    <property type="entry name" value="MORN"/>
</dbReference>
<evidence type="ECO:0000256" key="1">
    <source>
        <dbReference type="ARBA" id="ARBA00022737"/>
    </source>
</evidence>
<evidence type="ECO:0000256" key="2">
    <source>
        <dbReference type="SAM" id="MobiDB-lite"/>
    </source>
</evidence>
<evidence type="ECO:0008006" key="5">
    <source>
        <dbReference type="Google" id="ProtNLM"/>
    </source>
</evidence>
<dbReference type="VEuPathDB" id="VectorBase:BGLAX_036029"/>
<protein>
    <recommendedName>
        <fullName evidence="5">MORN repeat-containing protein 1</fullName>
    </recommendedName>
</protein>
<gene>
    <name evidence="3" type="primary">106068290</name>
</gene>
<evidence type="ECO:0000313" key="3">
    <source>
        <dbReference type="EnsemblMetazoa" id="BGLB016740-PB"/>
    </source>
</evidence>
<accession>A0A2C9K9N9</accession>
<dbReference type="VEuPathDB" id="VectorBase:BGLB016740"/>
<feature type="compositionally biased region" description="Basic and acidic residues" evidence="2">
    <location>
        <begin position="329"/>
        <end position="347"/>
    </location>
</feature>